<evidence type="ECO:0000256" key="7">
    <source>
        <dbReference type="ARBA" id="ARBA00022989"/>
    </source>
</evidence>
<feature type="transmembrane region" description="Helical" evidence="9">
    <location>
        <begin position="877"/>
        <end position="898"/>
    </location>
</feature>
<keyword evidence="8 9" id="KW-0472">Membrane</keyword>
<evidence type="ECO:0000256" key="1">
    <source>
        <dbReference type="ARBA" id="ARBA00004429"/>
    </source>
</evidence>
<dbReference type="InterPro" id="IPR001036">
    <property type="entry name" value="Acrflvin-R"/>
</dbReference>
<reference evidence="10 11" key="1">
    <citation type="submission" date="2019-03" db="EMBL/GenBank/DDBJ databases">
        <title>Luteimonas zhaokaii sp.nov., isolated from the rectal contents of Plateau pika in Yushu, Qinghai Province, China.</title>
        <authorList>
            <person name="Zhang G."/>
        </authorList>
    </citation>
    <scope>NUCLEOTIDE SEQUENCE [LARGE SCALE GENOMIC DNA]</scope>
    <source>
        <strain evidence="10 11">THG-MD21</strain>
    </source>
</reference>
<evidence type="ECO:0000256" key="4">
    <source>
        <dbReference type="ARBA" id="ARBA00022475"/>
    </source>
</evidence>
<feature type="transmembrane region" description="Helical" evidence="9">
    <location>
        <begin position="1007"/>
        <end position="1034"/>
    </location>
</feature>
<feature type="transmembrane region" description="Helical" evidence="9">
    <location>
        <begin position="12"/>
        <end position="32"/>
    </location>
</feature>
<dbReference type="Pfam" id="PF00873">
    <property type="entry name" value="ACR_tran"/>
    <property type="match status" value="1"/>
</dbReference>
<comment type="subcellular location">
    <subcellularLocation>
        <location evidence="1 9">Cell inner membrane</location>
        <topology evidence="1 9">Multi-pass membrane protein</topology>
    </subcellularLocation>
</comment>
<dbReference type="Gene3D" id="3.30.70.1440">
    <property type="entry name" value="Multidrug efflux transporter AcrB pore domain"/>
    <property type="match status" value="1"/>
</dbReference>
<dbReference type="FunFam" id="3.30.70.1430:FF:000001">
    <property type="entry name" value="Efflux pump membrane transporter"/>
    <property type="match status" value="1"/>
</dbReference>
<dbReference type="Gene3D" id="3.30.70.1320">
    <property type="entry name" value="Multidrug efflux transporter AcrB pore domain like"/>
    <property type="match status" value="1"/>
</dbReference>
<keyword evidence="7 9" id="KW-1133">Transmembrane helix</keyword>
<dbReference type="Proteomes" id="UP000295543">
    <property type="component" value="Unassembled WGS sequence"/>
</dbReference>
<dbReference type="GO" id="GO:0009636">
    <property type="term" value="P:response to toxic substance"/>
    <property type="evidence" value="ECO:0007669"/>
    <property type="project" value="UniProtKB-ARBA"/>
</dbReference>
<keyword evidence="3 9" id="KW-0813">Transport</keyword>
<keyword evidence="6 9" id="KW-0812">Transmembrane</keyword>
<dbReference type="NCBIfam" id="TIGR00915">
    <property type="entry name" value="2A0602"/>
    <property type="match status" value="1"/>
</dbReference>
<dbReference type="InterPro" id="IPR027463">
    <property type="entry name" value="AcrB_DN_DC_subdom"/>
</dbReference>
<evidence type="ECO:0000256" key="2">
    <source>
        <dbReference type="ARBA" id="ARBA00010942"/>
    </source>
</evidence>
<feature type="transmembrane region" description="Helical" evidence="9">
    <location>
        <begin position="550"/>
        <end position="571"/>
    </location>
</feature>
<evidence type="ECO:0000313" key="11">
    <source>
        <dbReference type="Proteomes" id="UP000295543"/>
    </source>
</evidence>
<feature type="transmembrane region" description="Helical" evidence="9">
    <location>
        <begin position="975"/>
        <end position="995"/>
    </location>
</feature>
<dbReference type="PANTHER" id="PTHR32063:SF11">
    <property type="entry name" value="CATION OR DRUG EFFLUX SYSTEM PROTEIN"/>
    <property type="match status" value="1"/>
</dbReference>
<dbReference type="EMBL" id="SMTG01000004">
    <property type="protein sequence ID" value="TDK30993.1"/>
    <property type="molecule type" value="Genomic_DNA"/>
</dbReference>
<sequence length="1059" mass="113317">MDFSRFFIDRPIFAAVLSILIFAGGLIAIPLLPIGEYPEVVPPSVVVRTVYPGANPKVIAETVATPLEEAINGVEDMMYIKSVAGSDGVLQLTATFKPGTDADEAAVRVQNRVAQAQARLPEDVRRQGVTTQKQSPVFLMVVHLTSSDGRYDSLYLRNYMRLHVKDEIAKISGVGDAQVFGGGDYAMRLWLDPDKIAARGMTASDVVCAVREQNVQVSAGQLGAEPMPNGSDFLLPINAKGRLETVEEFGDIVLKSGADGELVRLADVARIELAAGDYTLRARLDGKNAAAIGVFQAPGANALEIRDGVVATMERLRPSLPPGVEIQSIYDTTIFVRDSIKSVVVTLIEATLLVVLVVILFLQTWRASIIPLLAVPVSIVGTFAVLYLLGYSINTLTLFGLVLAIGIVVDDAIVVVENVERHIELGASPLEAAHLAMREVSGPIIAIALVLCAVFVPMAFLTGVTGQFYKQFAVTIAISTVISAINSLTLSPALAAKLLQPHGAPKDRLTRIIDRLFGWLFRPFNRFFNRSSQRYEGAVSRSLGRRGAVFLVYAVLLLGAGLMFKVVPAGFIPVQDKLYVIAGVKMPEGASIERTDAVLKKMAALASEVDGVASEIAFPGLNPLQFTNTPNNGVIFFTLDPFDARSRTAVEITAELNARFSTIQEGFTFAFMPPPIQGLGNGSGWSLFVEDRTRLGYGELQAAVQAFQGAAMQTPGLGYPISSYQANVPQLDADVDRVKAKAQGVPLTELFDTLQTYLGSAYVNDFNMFGRTWQVIAQADGQFRDEVTDIANLRTRNAAGEMVPVGSMVNVRQTYGPDPVIRFNGYPAADLLGDADPRVLSSGEAMAKVTELAGQVLPAGMGIGWSDLSYQQSNQSGAAMVVFPLAVLLAFLVLAALYESWSLPLAVILIVPMTLLSALFGVWLAGGDNNVFVQVGLVVLMGLACKNAILIVEFARELEMQGKGIVESALEASRLRLRPIVMTSVAFIAGTVPLVLSTGAGAEVRSITGVTVFAGMLGVTLFGLFLTPVFYVALRKLANAPVVSHKPVTHTSPTAGSHA</sequence>
<proteinExistence type="inferred from homology"/>
<dbReference type="SUPFAM" id="SSF82693">
    <property type="entry name" value="Multidrug efflux transporter AcrB pore domain, PN1, PN2, PC1 and PC2 subdomains"/>
    <property type="match status" value="3"/>
</dbReference>
<dbReference type="Gene3D" id="1.20.1640.10">
    <property type="entry name" value="Multidrug efflux transporter AcrB transmembrane domain"/>
    <property type="match status" value="2"/>
</dbReference>
<evidence type="ECO:0000313" key="10">
    <source>
        <dbReference type="EMBL" id="TDK30993.1"/>
    </source>
</evidence>
<evidence type="ECO:0000256" key="5">
    <source>
        <dbReference type="ARBA" id="ARBA00022519"/>
    </source>
</evidence>
<dbReference type="AlphaFoldDB" id="A0A4R5U9D9"/>
<dbReference type="FunFam" id="1.20.1640.10:FF:000001">
    <property type="entry name" value="Efflux pump membrane transporter"/>
    <property type="match status" value="1"/>
</dbReference>
<feature type="transmembrane region" description="Helical" evidence="9">
    <location>
        <begin position="343"/>
        <end position="362"/>
    </location>
</feature>
<keyword evidence="5 9" id="KW-0997">Cell inner membrane</keyword>
<comment type="caution">
    <text evidence="10">The sequence shown here is derived from an EMBL/GenBank/DDBJ whole genome shotgun (WGS) entry which is preliminary data.</text>
</comment>
<dbReference type="InterPro" id="IPR004764">
    <property type="entry name" value="MdtF-like"/>
</dbReference>
<evidence type="ECO:0000256" key="8">
    <source>
        <dbReference type="ARBA" id="ARBA00023136"/>
    </source>
</evidence>
<dbReference type="RefSeq" id="WP_133394045.1">
    <property type="nucleotide sequence ID" value="NZ_SMTG01000004.1"/>
</dbReference>
<name>A0A4R5U9D9_9GAMM</name>
<feature type="transmembrane region" description="Helical" evidence="9">
    <location>
        <begin position="905"/>
        <end position="925"/>
    </location>
</feature>
<organism evidence="10 11">
    <name type="scientific">Luteimonas terrae</name>
    <dbReference type="NCBI Taxonomy" id="1530191"/>
    <lineage>
        <taxon>Bacteria</taxon>
        <taxon>Pseudomonadati</taxon>
        <taxon>Pseudomonadota</taxon>
        <taxon>Gammaproteobacteria</taxon>
        <taxon>Lysobacterales</taxon>
        <taxon>Lysobacteraceae</taxon>
        <taxon>Luteimonas</taxon>
    </lineage>
</organism>
<dbReference type="GO" id="GO:0042910">
    <property type="term" value="F:xenobiotic transmembrane transporter activity"/>
    <property type="evidence" value="ECO:0007669"/>
    <property type="project" value="TreeGrafter"/>
</dbReference>
<keyword evidence="4" id="KW-1003">Cell membrane</keyword>
<dbReference type="GO" id="GO:0015562">
    <property type="term" value="F:efflux transmembrane transporter activity"/>
    <property type="evidence" value="ECO:0007669"/>
    <property type="project" value="InterPro"/>
</dbReference>
<dbReference type="NCBIfam" id="NF000282">
    <property type="entry name" value="RND_permease_1"/>
    <property type="match status" value="1"/>
</dbReference>
<dbReference type="PANTHER" id="PTHR32063">
    <property type="match status" value="1"/>
</dbReference>
<dbReference type="OrthoDB" id="9757904at2"/>
<keyword evidence="11" id="KW-1185">Reference proteome</keyword>
<feature type="transmembrane region" description="Helical" evidence="9">
    <location>
        <begin position="396"/>
        <end position="419"/>
    </location>
</feature>
<evidence type="ECO:0000256" key="9">
    <source>
        <dbReference type="RuleBase" id="RU364070"/>
    </source>
</evidence>
<dbReference type="SUPFAM" id="SSF82866">
    <property type="entry name" value="Multidrug efflux transporter AcrB transmembrane domain"/>
    <property type="match status" value="2"/>
</dbReference>
<feature type="transmembrane region" description="Helical" evidence="9">
    <location>
        <begin position="440"/>
        <end position="460"/>
    </location>
</feature>
<gene>
    <name evidence="10" type="ORF">E2F49_11710</name>
</gene>
<feature type="transmembrane region" description="Helical" evidence="9">
    <location>
        <begin position="472"/>
        <end position="496"/>
    </location>
</feature>
<dbReference type="Gene3D" id="3.30.70.1430">
    <property type="entry name" value="Multidrug efflux transporter AcrB pore domain"/>
    <property type="match status" value="2"/>
</dbReference>
<dbReference type="GO" id="GO:0005886">
    <property type="term" value="C:plasma membrane"/>
    <property type="evidence" value="ECO:0007669"/>
    <property type="project" value="UniProtKB-SubCell"/>
</dbReference>
<dbReference type="Gene3D" id="3.30.2090.10">
    <property type="entry name" value="Multidrug efflux transporter AcrB TolC docking domain, DN and DC subdomains"/>
    <property type="match status" value="2"/>
</dbReference>
<accession>A0A4R5U9D9</accession>
<protein>
    <recommendedName>
        <fullName evidence="9">Efflux pump membrane transporter</fullName>
    </recommendedName>
</protein>
<evidence type="ECO:0000256" key="6">
    <source>
        <dbReference type="ARBA" id="ARBA00022692"/>
    </source>
</evidence>
<comment type="similarity">
    <text evidence="2 9">Belongs to the resistance-nodulation-cell division (RND) (TC 2.A.6) family.</text>
</comment>
<dbReference type="PRINTS" id="PR00702">
    <property type="entry name" value="ACRIFLAVINRP"/>
</dbReference>
<dbReference type="SUPFAM" id="SSF82714">
    <property type="entry name" value="Multidrug efflux transporter AcrB TolC docking domain, DN and DC subdomains"/>
    <property type="match status" value="2"/>
</dbReference>
<feature type="transmembrane region" description="Helical" evidence="9">
    <location>
        <begin position="931"/>
        <end position="954"/>
    </location>
</feature>
<feature type="transmembrane region" description="Helical" evidence="9">
    <location>
        <begin position="369"/>
        <end position="390"/>
    </location>
</feature>
<evidence type="ECO:0000256" key="3">
    <source>
        <dbReference type="ARBA" id="ARBA00022448"/>
    </source>
</evidence>